<dbReference type="GO" id="GO:0022625">
    <property type="term" value="C:cytosolic large ribosomal subunit"/>
    <property type="evidence" value="ECO:0007669"/>
    <property type="project" value="TreeGrafter"/>
</dbReference>
<name>D2HNX6_AILME</name>
<dbReference type="Pfam" id="PF00238">
    <property type="entry name" value="Ribosomal_L14"/>
    <property type="match status" value="1"/>
</dbReference>
<protein>
    <recommendedName>
        <fullName evidence="4">Large ribosomal subunit protein uL14</fullName>
    </recommendedName>
    <alternativeName>
        <fullName evidence="5">60S ribosomal protein L23</fullName>
    </alternativeName>
</protein>
<dbReference type="SUPFAM" id="SSF50193">
    <property type="entry name" value="Ribosomal protein L14"/>
    <property type="match status" value="1"/>
</dbReference>
<evidence type="ECO:0000256" key="3">
    <source>
        <dbReference type="ARBA" id="ARBA00023274"/>
    </source>
</evidence>
<evidence type="ECO:0000256" key="5">
    <source>
        <dbReference type="ARBA" id="ARBA00035326"/>
    </source>
</evidence>
<feature type="non-terminal residue" evidence="7">
    <location>
        <position position="54"/>
    </location>
</feature>
<organism evidence="7">
    <name type="scientific">Ailuropoda melanoleuca</name>
    <name type="common">Giant panda</name>
    <dbReference type="NCBI Taxonomy" id="9646"/>
    <lineage>
        <taxon>Eukaryota</taxon>
        <taxon>Metazoa</taxon>
        <taxon>Chordata</taxon>
        <taxon>Craniata</taxon>
        <taxon>Vertebrata</taxon>
        <taxon>Euteleostomi</taxon>
        <taxon>Mammalia</taxon>
        <taxon>Eutheria</taxon>
        <taxon>Laurasiatheria</taxon>
        <taxon>Carnivora</taxon>
        <taxon>Caniformia</taxon>
        <taxon>Ursidae</taxon>
        <taxon>Ailuropoda</taxon>
    </lineage>
</organism>
<dbReference type="GO" id="GO:0003735">
    <property type="term" value="F:structural constituent of ribosome"/>
    <property type="evidence" value="ECO:0007669"/>
    <property type="project" value="InterPro"/>
</dbReference>
<comment type="similarity">
    <text evidence="1 6">Belongs to the universal ribosomal protein uL14 family.</text>
</comment>
<evidence type="ECO:0000256" key="2">
    <source>
        <dbReference type="ARBA" id="ARBA00022980"/>
    </source>
</evidence>
<dbReference type="InterPro" id="IPR036853">
    <property type="entry name" value="Ribosomal_uL14_sf"/>
</dbReference>
<sequence length="54" mass="5797">KSYWRKDGVFLYFEDNVGVTVNNKGEMKGSAVTGSVAKEGADLWPRTASNAGST</sequence>
<accession>D2HNX6</accession>
<feature type="non-terminal residue" evidence="7">
    <location>
        <position position="1"/>
    </location>
</feature>
<dbReference type="GO" id="GO:0070180">
    <property type="term" value="F:large ribosomal subunit rRNA binding"/>
    <property type="evidence" value="ECO:0007669"/>
    <property type="project" value="TreeGrafter"/>
</dbReference>
<dbReference type="PANTHER" id="PTHR11761">
    <property type="entry name" value="50S/60S RIBOSOMAL PROTEIN L14/L23"/>
    <property type="match status" value="1"/>
</dbReference>
<keyword evidence="3 6" id="KW-0687">Ribonucleoprotein</keyword>
<reference evidence="7" key="1">
    <citation type="journal article" date="2010" name="Nature">
        <title>The sequence and de novo assembly of the giant panda genome.</title>
        <authorList>
            <person name="Li R."/>
            <person name="Fan W."/>
            <person name="Tian G."/>
            <person name="Zhu H."/>
            <person name="He L."/>
            <person name="Cai J."/>
            <person name="Huang Q."/>
            <person name="Cai Q."/>
            <person name="Li B."/>
            <person name="Bai Y."/>
            <person name="Zhang Z."/>
            <person name="Zhang Y."/>
            <person name="Wang W."/>
            <person name="Li J."/>
            <person name="Wei F."/>
            <person name="Li H."/>
            <person name="Jian M."/>
            <person name="Li J."/>
            <person name="Zhang Z."/>
            <person name="Nielsen R."/>
            <person name="Li D."/>
            <person name="Gu W."/>
            <person name="Yang Z."/>
            <person name="Xuan Z."/>
            <person name="Ryder O.A."/>
            <person name="Leung F.C."/>
            <person name="Zhou Y."/>
            <person name="Cao J."/>
            <person name="Sun X."/>
            <person name="Fu Y."/>
            <person name="Fang X."/>
            <person name="Guo X."/>
            <person name="Wang B."/>
            <person name="Hou R."/>
            <person name="Shen F."/>
            <person name="Mu B."/>
            <person name="Ni P."/>
            <person name="Lin R."/>
            <person name="Qian W."/>
            <person name="Wang G."/>
            <person name="Yu C."/>
            <person name="Nie W."/>
            <person name="Wang J."/>
            <person name="Wu Z."/>
            <person name="Liang H."/>
            <person name="Min J."/>
            <person name="Wu Q."/>
            <person name="Cheng S."/>
            <person name="Ruan J."/>
            <person name="Wang M."/>
            <person name="Shi Z."/>
            <person name="Wen M."/>
            <person name="Liu B."/>
            <person name="Ren X."/>
            <person name="Zheng H."/>
            <person name="Dong D."/>
            <person name="Cook K."/>
            <person name="Shan G."/>
            <person name="Zhang H."/>
            <person name="Kosiol C."/>
            <person name="Xie X."/>
            <person name="Lu Z."/>
            <person name="Zheng H."/>
            <person name="Li Y."/>
            <person name="Steiner C.C."/>
            <person name="Lam T.T."/>
            <person name="Lin S."/>
            <person name="Zhang Q."/>
            <person name="Li G."/>
            <person name="Tian J."/>
            <person name="Gong T."/>
            <person name="Liu H."/>
            <person name="Zhang D."/>
            <person name="Fang L."/>
            <person name="Ye C."/>
            <person name="Zhang J."/>
            <person name="Hu W."/>
            <person name="Xu A."/>
            <person name="Ren Y."/>
            <person name="Zhang G."/>
            <person name="Bruford M.W."/>
            <person name="Li Q."/>
            <person name="Ma L."/>
            <person name="Guo Y."/>
            <person name="An N."/>
            <person name="Hu Y."/>
            <person name="Zheng Y."/>
            <person name="Shi Y."/>
            <person name="Li Z."/>
            <person name="Liu Q."/>
            <person name="Chen Y."/>
            <person name="Zhao J."/>
            <person name="Qu N."/>
            <person name="Zhao S."/>
            <person name="Tian F."/>
            <person name="Wang X."/>
            <person name="Wang H."/>
            <person name="Xu L."/>
            <person name="Liu X."/>
            <person name="Vinar T."/>
            <person name="Wang Y."/>
            <person name="Lam T.W."/>
            <person name="Yiu S.M."/>
            <person name="Liu S."/>
            <person name="Zhang H."/>
            <person name="Li D."/>
            <person name="Huang Y."/>
            <person name="Wang X."/>
            <person name="Yang G."/>
            <person name="Jiang Z."/>
            <person name="Wang J."/>
            <person name="Qin N."/>
            <person name="Li L."/>
            <person name="Li J."/>
            <person name="Bolund L."/>
            <person name="Kristiansen K."/>
            <person name="Wong G.K."/>
            <person name="Olson M."/>
            <person name="Zhang X."/>
            <person name="Li S."/>
            <person name="Yang H."/>
            <person name="Wang J."/>
            <person name="Wang J."/>
        </authorList>
    </citation>
    <scope>NUCLEOTIDE SEQUENCE [LARGE SCALE GENOMIC DNA]</scope>
</reference>
<dbReference type="EMBL" id="GL193104">
    <property type="protein sequence ID" value="EFB16499.1"/>
    <property type="molecule type" value="Genomic_DNA"/>
</dbReference>
<evidence type="ECO:0000256" key="1">
    <source>
        <dbReference type="ARBA" id="ARBA00010745"/>
    </source>
</evidence>
<dbReference type="InParanoid" id="D2HNX6"/>
<dbReference type="InterPro" id="IPR000218">
    <property type="entry name" value="Ribosomal_uL14"/>
</dbReference>
<dbReference type="AlphaFoldDB" id="D2HNX6"/>
<evidence type="ECO:0000313" key="7">
    <source>
        <dbReference type="EMBL" id="EFB16499.1"/>
    </source>
</evidence>
<evidence type="ECO:0000256" key="6">
    <source>
        <dbReference type="RuleBase" id="RU003949"/>
    </source>
</evidence>
<dbReference type="GO" id="GO:0006412">
    <property type="term" value="P:translation"/>
    <property type="evidence" value="ECO:0007669"/>
    <property type="project" value="InterPro"/>
</dbReference>
<dbReference type="PANTHER" id="PTHR11761:SF8">
    <property type="entry name" value="LARGE RIBOSOMAL SUBUNIT PROTEIN UL14"/>
    <property type="match status" value="1"/>
</dbReference>
<keyword evidence="2 6" id="KW-0689">Ribosomal protein</keyword>
<proteinExistence type="inferred from homology"/>
<gene>
    <name evidence="7" type="ORF">PANDA_013434</name>
</gene>
<dbReference type="Gene3D" id="2.40.150.20">
    <property type="entry name" value="Ribosomal protein L14"/>
    <property type="match status" value="1"/>
</dbReference>
<evidence type="ECO:0000256" key="4">
    <source>
        <dbReference type="ARBA" id="ARBA00035199"/>
    </source>
</evidence>